<keyword evidence="3 5" id="KW-1133">Transmembrane helix</keyword>
<accession>A0A075MSE2</accession>
<dbReference type="KEGG" id="nev:NTE_02451"/>
<feature type="transmembrane region" description="Helical" evidence="5">
    <location>
        <begin position="171"/>
        <end position="193"/>
    </location>
</feature>
<dbReference type="eggNOG" id="arCOG01545">
    <property type="taxonomic scope" value="Archaea"/>
</dbReference>
<dbReference type="InterPro" id="IPR052561">
    <property type="entry name" value="ComplexI_Subunit1"/>
</dbReference>
<protein>
    <submittedName>
        <fullName evidence="6">Formate hydrogenlyase subunit 4</fullName>
    </submittedName>
</protein>
<keyword evidence="7" id="KW-1185">Reference proteome</keyword>
<feature type="transmembrane region" description="Helical" evidence="5">
    <location>
        <begin position="237"/>
        <end position="256"/>
    </location>
</feature>
<dbReference type="RefSeq" id="WP_148701066.1">
    <property type="nucleotide sequence ID" value="NZ_CP007174.1"/>
</dbReference>
<evidence type="ECO:0000256" key="5">
    <source>
        <dbReference type="SAM" id="Phobius"/>
    </source>
</evidence>
<dbReference type="GeneID" id="41598158"/>
<evidence type="ECO:0000313" key="6">
    <source>
        <dbReference type="EMBL" id="AIF84501.1"/>
    </source>
</evidence>
<dbReference type="GO" id="GO:0016829">
    <property type="term" value="F:lyase activity"/>
    <property type="evidence" value="ECO:0007669"/>
    <property type="project" value="UniProtKB-KW"/>
</dbReference>
<dbReference type="HOGENOM" id="CLU_015134_2_0_2"/>
<dbReference type="OrthoDB" id="15253at2157"/>
<dbReference type="PANTHER" id="PTHR43359:SF1">
    <property type="entry name" value="FORMATE HYDROGENLYASE SUBUNIT 4-RELATED"/>
    <property type="match status" value="1"/>
</dbReference>
<name>A0A075MSE2_9ARCH</name>
<dbReference type="PANTHER" id="PTHR43359">
    <property type="entry name" value="FORMATE HYDROGENLYASE SUBUNIT 4"/>
    <property type="match status" value="1"/>
</dbReference>
<organism evidence="6 7">
    <name type="scientific">Candidatus Nitrososphaera evergladensis SR1</name>
    <dbReference type="NCBI Taxonomy" id="1459636"/>
    <lineage>
        <taxon>Archaea</taxon>
        <taxon>Nitrososphaerota</taxon>
        <taxon>Nitrososphaeria</taxon>
        <taxon>Nitrososphaerales</taxon>
        <taxon>Nitrososphaeraceae</taxon>
        <taxon>Nitrososphaera</taxon>
    </lineage>
</organism>
<evidence type="ECO:0000256" key="4">
    <source>
        <dbReference type="ARBA" id="ARBA00023136"/>
    </source>
</evidence>
<dbReference type="STRING" id="1459636.NTE_02451"/>
<reference evidence="6 7" key="1">
    <citation type="journal article" date="2014" name="PLoS ONE">
        <title>Genome Sequence of Candidatus Nitrososphaera evergladensis from Group I.1b Enriched from Everglades Soil Reveals Novel Genomic Features of the Ammonia-Oxidizing Archaea.</title>
        <authorList>
            <person name="Zhalnina K.V."/>
            <person name="Dias R."/>
            <person name="Leonard M.T."/>
            <person name="Dorr de Quadros P."/>
            <person name="Camargo F.A."/>
            <person name="Drew J.C."/>
            <person name="Farmerie W.G."/>
            <person name="Daroub S.H."/>
            <person name="Triplett E.W."/>
        </authorList>
    </citation>
    <scope>NUCLEOTIDE SEQUENCE [LARGE SCALE GENOMIC DNA]</scope>
    <source>
        <strain evidence="6 7">SR1</strain>
    </source>
</reference>
<dbReference type="InterPro" id="IPR001694">
    <property type="entry name" value="NADH_UbQ_OxRdtase_su1/FPO"/>
</dbReference>
<evidence type="ECO:0000313" key="7">
    <source>
        <dbReference type="Proteomes" id="UP000028194"/>
    </source>
</evidence>
<proteinExistence type="predicted"/>
<feature type="transmembrane region" description="Helical" evidence="5">
    <location>
        <begin position="295"/>
        <end position="314"/>
    </location>
</feature>
<comment type="subcellular location">
    <subcellularLocation>
        <location evidence="1">Membrane</location>
        <topology evidence="1">Multi-pass membrane protein</topology>
    </subcellularLocation>
</comment>
<dbReference type="Pfam" id="PF00146">
    <property type="entry name" value="NADHdh"/>
    <property type="match status" value="1"/>
</dbReference>
<keyword evidence="2 5" id="KW-0812">Transmembrane</keyword>
<dbReference type="EMBL" id="CP007174">
    <property type="protein sequence ID" value="AIF84501.1"/>
    <property type="molecule type" value="Genomic_DNA"/>
</dbReference>
<feature type="transmembrane region" description="Helical" evidence="5">
    <location>
        <begin position="73"/>
        <end position="95"/>
    </location>
</feature>
<gene>
    <name evidence="6" type="ORF">NTE_02451</name>
</gene>
<feature type="transmembrane region" description="Helical" evidence="5">
    <location>
        <begin position="101"/>
        <end position="123"/>
    </location>
</feature>
<sequence length="315" mass="33585">MAEALTIAVGIAQTSAIVALAPLLTGVMRKVKARTQKRVGASVLQPYYDLAKLMKKDEVVSDQSSWVFRSAPWVVMVAMITAALFVPAFLPFSPFGTVGDILVVLGLFGLARFFTMLVGLDVASTFGGLGASREMMISSLTEPALFLTIFVVSLSLGGTNLSSLVGAAAQYAGFAEAPSMLFALIAFFIVLLAETGRLPFDNPATHLELTMVHEAMVLEYSGKSLAMVQWSQSIKQLLLFALLVNLFIPAGIPASLDSGWSVAAGAAGFVAKVVLLAMLVAYVETRAAKWRLFRVPDLLAMAIASSMIGVIFFYL</sequence>
<dbReference type="AlphaFoldDB" id="A0A075MSE2"/>
<evidence type="ECO:0000256" key="1">
    <source>
        <dbReference type="ARBA" id="ARBA00004141"/>
    </source>
</evidence>
<dbReference type="GO" id="GO:0005886">
    <property type="term" value="C:plasma membrane"/>
    <property type="evidence" value="ECO:0007669"/>
    <property type="project" value="TreeGrafter"/>
</dbReference>
<evidence type="ECO:0000256" key="3">
    <source>
        <dbReference type="ARBA" id="ARBA00022989"/>
    </source>
</evidence>
<keyword evidence="6" id="KW-0456">Lyase</keyword>
<keyword evidence="4 5" id="KW-0472">Membrane</keyword>
<dbReference type="Proteomes" id="UP000028194">
    <property type="component" value="Chromosome"/>
</dbReference>
<feature type="transmembrane region" description="Helical" evidence="5">
    <location>
        <begin position="262"/>
        <end position="283"/>
    </location>
</feature>
<evidence type="ECO:0000256" key="2">
    <source>
        <dbReference type="ARBA" id="ARBA00022692"/>
    </source>
</evidence>
<feature type="transmembrane region" description="Helical" evidence="5">
    <location>
        <begin position="6"/>
        <end position="28"/>
    </location>
</feature>
<feature type="transmembrane region" description="Helical" evidence="5">
    <location>
        <begin position="144"/>
        <end position="165"/>
    </location>
</feature>